<accession>A0A9P5Y289</accession>
<dbReference type="Proteomes" id="UP000807353">
    <property type="component" value="Unassembled WGS sequence"/>
</dbReference>
<name>A0A9P5Y289_9AGAR</name>
<dbReference type="OrthoDB" id="3071018at2759"/>
<gene>
    <name evidence="2" type="ORF">BDZ94DRAFT_1266814</name>
</gene>
<feature type="domain" description="F-box" evidence="1">
    <location>
        <begin position="8"/>
        <end position="62"/>
    </location>
</feature>
<dbReference type="SUPFAM" id="SSF81383">
    <property type="entry name" value="F-box domain"/>
    <property type="match status" value="1"/>
</dbReference>
<keyword evidence="3" id="KW-1185">Reference proteome</keyword>
<protein>
    <recommendedName>
        <fullName evidence="1">F-box domain-containing protein</fullName>
    </recommendedName>
</protein>
<evidence type="ECO:0000259" key="1">
    <source>
        <dbReference type="Pfam" id="PF12937"/>
    </source>
</evidence>
<evidence type="ECO:0000313" key="3">
    <source>
        <dbReference type="Proteomes" id="UP000807353"/>
    </source>
</evidence>
<sequence>MSMTRIVEMPTEILVEIFYLLCPGTIMIPSVVFDTLWSTAQTCSRWRSVALGLYRLWSDLSITFEGKHHAVVYFAKQCFLRSRHTHISLQITEKTPYALNDISFLVPHSARIKSLSITARGKLSFMPLPSLELLEIKALPYPSTIMDQTPALTELRTDDELPFVVVEGISKGTLWPHLRLIDCNVSAWSMDKYLEMLQSRVERNLTTSSVNITEAVIRCRYFRASDGQWEKVRMLRGWGLHITVEENVVDQAWFLDISESSESSGYTSYDDDGYNSDNIRSLGI</sequence>
<dbReference type="EMBL" id="MU150305">
    <property type="protein sequence ID" value="KAF9460061.1"/>
    <property type="molecule type" value="Genomic_DNA"/>
</dbReference>
<evidence type="ECO:0000313" key="2">
    <source>
        <dbReference type="EMBL" id="KAF9460061.1"/>
    </source>
</evidence>
<dbReference type="Pfam" id="PF12937">
    <property type="entry name" value="F-box-like"/>
    <property type="match status" value="1"/>
</dbReference>
<organism evidence="2 3">
    <name type="scientific">Collybia nuda</name>
    <dbReference type="NCBI Taxonomy" id="64659"/>
    <lineage>
        <taxon>Eukaryota</taxon>
        <taxon>Fungi</taxon>
        <taxon>Dikarya</taxon>
        <taxon>Basidiomycota</taxon>
        <taxon>Agaricomycotina</taxon>
        <taxon>Agaricomycetes</taxon>
        <taxon>Agaricomycetidae</taxon>
        <taxon>Agaricales</taxon>
        <taxon>Tricholomatineae</taxon>
        <taxon>Clitocybaceae</taxon>
        <taxon>Collybia</taxon>
    </lineage>
</organism>
<proteinExistence type="predicted"/>
<reference evidence="2" key="1">
    <citation type="submission" date="2020-11" db="EMBL/GenBank/DDBJ databases">
        <authorList>
            <consortium name="DOE Joint Genome Institute"/>
            <person name="Ahrendt S."/>
            <person name="Riley R."/>
            <person name="Andreopoulos W."/>
            <person name="Labutti K."/>
            <person name="Pangilinan J."/>
            <person name="Ruiz-Duenas F.J."/>
            <person name="Barrasa J.M."/>
            <person name="Sanchez-Garcia M."/>
            <person name="Camarero S."/>
            <person name="Miyauchi S."/>
            <person name="Serrano A."/>
            <person name="Linde D."/>
            <person name="Babiker R."/>
            <person name="Drula E."/>
            <person name="Ayuso-Fernandez I."/>
            <person name="Pacheco R."/>
            <person name="Padilla G."/>
            <person name="Ferreira P."/>
            <person name="Barriuso J."/>
            <person name="Kellner H."/>
            <person name="Castanera R."/>
            <person name="Alfaro M."/>
            <person name="Ramirez L."/>
            <person name="Pisabarro A.G."/>
            <person name="Kuo A."/>
            <person name="Tritt A."/>
            <person name="Lipzen A."/>
            <person name="He G."/>
            <person name="Yan M."/>
            <person name="Ng V."/>
            <person name="Cullen D."/>
            <person name="Martin F."/>
            <person name="Rosso M.-N."/>
            <person name="Henrissat B."/>
            <person name="Hibbett D."/>
            <person name="Martinez A.T."/>
            <person name="Grigoriev I.V."/>
        </authorList>
    </citation>
    <scope>NUCLEOTIDE SEQUENCE</scope>
    <source>
        <strain evidence="2">CBS 247.69</strain>
    </source>
</reference>
<dbReference type="InterPro" id="IPR001810">
    <property type="entry name" value="F-box_dom"/>
</dbReference>
<comment type="caution">
    <text evidence="2">The sequence shown here is derived from an EMBL/GenBank/DDBJ whole genome shotgun (WGS) entry which is preliminary data.</text>
</comment>
<dbReference type="InterPro" id="IPR036047">
    <property type="entry name" value="F-box-like_dom_sf"/>
</dbReference>
<dbReference type="AlphaFoldDB" id="A0A9P5Y289"/>